<evidence type="ECO:0000313" key="3">
    <source>
        <dbReference type="Proteomes" id="UP000267606"/>
    </source>
</evidence>
<dbReference type="Proteomes" id="UP000267606">
    <property type="component" value="Unassembled WGS sequence"/>
</dbReference>
<gene>
    <name evidence="2" type="ORF">OFLC_LOCUS10678</name>
</gene>
<reference evidence="4" key="1">
    <citation type="submission" date="2016-06" db="UniProtKB">
        <authorList>
            <consortium name="WormBaseParasite"/>
        </authorList>
    </citation>
    <scope>IDENTIFICATION</scope>
</reference>
<name>A0A183HT66_9BILA</name>
<feature type="compositionally biased region" description="Polar residues" evidence="1">
    <location>
        <begin position="49"/>
        <end position="61"/>
    </location>
</feature>
<dbReference type="AlphaFoldDB" id="A0A183HT66"/>
<reference evidence="2 3" key="2">
    <citation type="submission" date="2018-11" db="EMBL/GenBank/DDBJ databases">
        <authorList>
            <consortium name="Pathogen Informatics"/>
        </authorList>
    </citation>
    <scope>NUCLEOTIDE SEQUENCE [LARGE SCALE GENOMIC DNA]</scope>
</reference>
<dbReference type="WBParaSite" id="OFLC_0001067801-mRNA-1">
    <property type="protein sequence ID" value="OFLC_0001067801-mRNA-1"/>
    <property type="gene ID" value="OFLC_0001067801"/>
</dbReference>
<protein>
    <submittedName>
        <fullName evidence="4">Clathrin light chain</fullName>
    </submittedName>
</protein>
<keyword evidence="3" id="KW-1185">Reference proteome</keyword>
<evidence type="ECO:0000313" key="4">
    <source>
        <dbReference type="WBParaSite" id="OFLC_0001067801-mRNA-1"/>
    </source>
</evidence>
<feature type="region of interest" description="Disordered" evidence="1">
    <location>
        <begin position="1"/>
        <end position="61"/>
    </location>
</feature>
<evidence type="ECO:0000313" key="2">
    <source>
        <dbReference type="EMBL" id="VDO70443.1"/>
    </source>
</evidence>
<evidence type="ECO:0000256" key="1">
    <source>
        <dbReference type="SAM" id="MobiDB-lite"/>
    </source>
</evidence>
<feature type="compositionally biased region" description="Polar residues" evidence="1">
    <location>
        <begin position="25"/>
        <end position="42"/>
    </location>
</feature>
<proteinExistence type="predicted"/>
<accession>A0A183HT66</accession>
<organism evidence="4">
    <name type="scientific">Onchocerca flexuosa</name>
    <dbReference type="NCBI Taxonomy" id="387005"/>
    <lineage>
        <taxon>Eukaryota</taxon>
        <taxon>Metazoa</taxon>
        <taxon>Ecdysozoa</taxon>
        <taxon>Nematoda</taxon>
        <taxon>Chromadorea</taxon>
        <taxon>Rhabditida</taxon>
        <taxon>Spirurina</taxon>
        <taxon>Spiruromorpha</taxon>
        <taxon>Filarioidea</taxon>
        <taxon>Onchocercidae</taxon>
        <taxon>Onchocerca</taxon>
    </lineage>
</organism>
<dbReference type="STRING" id="387005.A0A183HT66"/>
<dbReference type="EMBL" id="UZAJ01014491">
    <property type="protein sequence ID" value="VDO70443.1"/>
    <property type="molecule type" value="Genomic_DNA"/>
</dbReference>
<sequence length="61" mass="6423">MTDDLQTLDMYDSGAFDDGDDPNGLPNSPSEDTLTADGSSDGPSLELQAENTETITNSRLA</sequence>